<evidence type="ECO:0000256" key="1">
    <source>
        <dbReference type="ARBA" id="ARBA00006607"/>
    </source>
</evidence>
<gene>
    <name evidence="4" type="ORF">PMG11_11047</name>
</gene>
<dbReference type="Proteomes" id="UP000042958">
    <property type="component" value="Unassembled WGS sequence"/>
</dbReference>
<keyword evidence="5" id="KW-1185">Reference proteome</keyword>
<dbReference type="AlphaFoldDB" id="A0A0F7U4B5"/>
<dbReference type="SMR" id="A0A0F7U4B5"/>
<dbReference type="InterPro" id="IPR027410">
    <property type="entry name" value="TCP-1-like_intermed_sf"/>
</dbReference>
<evidence type="ECO:0000313" key="4">
    <source>
        <dbReference type="EMBL" id="CEJ62550.1"/>
    </source>
</evidence>
<dbReference type="GO" id="GO:0042026">
    <property type="term" value="P:protein refolding"/>
    <property type="evidence" value="ECO:0007669"/>
    <property type="project" value="InterPro"/>
</dbReference>
<sequence length="537" mass="57082">MALDNIKKTTLLPRAMENASMILDHESLCAMGTWDANVGGKLHTALLANSETRISLLAGIESGAKALAPMLGPFTPARGDCPFGYSKDGYAVLETTQSPSDGATITALLAQSIFVETAKNVAAGCNPMDLYLGIQAAVDAVIEFLQNHKLQITSSEQIENFAIFTTGDVYMGKLIANAIEKAGKDGLVTVKESKSSNDELEVTEGVYIECGSSSPYFFTDIKMQKVEFEKPLFLFSAKTISRAQDILPALEISTRLDQPLVVFANVADDALSTCISNILCRSLRMAIVDITGFGDSSKSILGDIAAVTNGTVFTDEIKVEGATASSLGSSGSITITKNYTMVLNGGGSKEAVFQRCEEIRSVIADPTTSQNEHQKLQGRLKNLSRTVSIIQVGGNSDLEAGEKKDRLDHSLNAVRGAVEEGILPGGGTALIKACSQALSSVNLANLDQQSGVEVIKDAITCPARTIFENAGLDGSAIVAKLLDDFYNNFNMGFDCVSRKYVDMMLVGIWDPFPVVRACLVNASSILSMLDTSKSGGS</sequence>
<dbReference type="EMBL" id="CDHK01000018">
    <property type="protein sequence ID" value="CEJ62550.1"/>
    <property type="molecule type" value="Genomic_DNA"/>
</dbReference>
<dbReference type="InterPro" id="IPR001844">
    <property type="entry name" value="Cpn60/GroEL"/>
</dbReference>
<dbReference type="SUPFAM" id="SSF52029">
    <property type="entry name" value="GroEL apical domain-like"/>
    <property type="match status" value="1"/>
</dbReference>
<dbReference type="SUPFAM" id="SSF48592">
    <property type="entry name" value="GroEL equatorial domain-like"/>
    <property type="match status" value="1"/>
</dbReference>
<dbReference type="Pfam" id="PF00118">
    <property type="entry name" value="Cpn60_TCP1"/>
    <property type="match status" value="2"/>
</dbReference>
<dbReference type="SUPFAM" id="SSF54849">
    <property type="entry name" value="GroEL-intermediate domain like"/>
    <property type="match status" value="1"/>
</dbReference>
<dbReference type="InterPro" id="IPR027409">
    <property type="entry name" value="GroEL-like_apical_dom_sf"/>
</dbReference>
<dbReference type="PRINTS" id="PR00298">
    <property type="entry name" value="CHAPERONIN60"/>
</dbReference>
<dbReference type="OrthoDB" id="1733909at2759"/>
<dbReference type="FunFam" id="3.50.7.10:FF:000001">
    <property type="entry name" value="60 kDa chaperonin"/>
    <property type="match status" value="1"/>
</dbReference>
<dbReference type="GO" id="GO:0140662">
    <property type="term" value="F:ATP-dependent protein folding chaperone"/>
    <property type="evidence" value="ECO:0007669"/>
    <property type="project" value="InterPro"/>
</dbReference>
<keyword evidence="2" id="KW-0143">Chaperone</keyword>
<proteinExistence type="inferred from homology"/>
<name>A0A0F7U4B5_PENBI</name>
<evidence type="ECO:0000256" key="2">
    <source>
        <dbReference type="ARBA" id="ARBA00023186"/>
    </source>
</evidence>
<dbReference type="InterPro" id="IPR027413">
    <property type="entry name" value="GROEL-like_equatorial_sf"/>
</dbReference>
<dbReference type="Gene3D" id="3.50.7.10">
    <property type="entry name" value="GroEL"/>
    <property type="match status" value="1"/>
</dbReference>
<organism evidence="4 5">
    <name type="scientific">Penicillium brasilianum</name>
    <dbReference type="NCBI Taxonomy" id="104259"/>
    <lineage>
        <taxon>Eukaryota</taxon>
        <taxon>Fungi</taxon>
        <taxon>Dikarya</taxon>
        <taxon>Ascomycota</taxon>
        <taxon>Pezizomycotina</taxon>
        <taxon>Eurotiomycetes</taxon>
        <taxon>Eurotiomycetidae</taxon>
        <taxon>Eurotiales</taxon>
        <taxon>Aspergillaceae</taxon>
        <taxon>Penicillium</taxon>
    </lineage>
</organism>
<dbReference type="PANTHER" id="PTHR45633">
    <property type="entry name" value="60 KDA HEAT SHOCK PROTEIN, MITOCHONDRIAL"/>
    <property type="match status" value="1"/>
</dbReference>
<dbReference type="NCBIfam" id="NF009487">
    <property type="entry name" value="PRK12849.1"/>
    <property type="match status" value="1"/>
</dbReference>
<dbReference type="GO" id="GO:0005524">
    <property type="term" value="F:ATP binding"/>
    <property type="evidence" value="ECO:0007669"/>
    <property type="project" value="InterPro"/>
</dbReference>
<reference evidence="5" key="1">
    <citation type="journal article" date="2015" name="Genome Announc.">
        <title>Draft genome sequence of the fungus Penicillium brasilianum MG11.</title>
        <authorList>
            <person name="Horn F."/>
            <person name="Linde J."/>
            <person name="Mattern D.J."/>
            <person name="Walther G."/>
            <person name="Guthke R."/>
            <person name="Brakhage A.A."/>
            <person name="Valiante V."/>
        </authorList>
    </citation>
    <scope>NUCLEOTIDE SEQUENCE [LARGE SCALE GENOMIC DNA]</scope>
    <source>
        <strain evidence="5">MG11</strain>
    </source>
</reference>
<dbReference type="Gene3D" id="3.30.260.10">
    <property type="entry name" value="TCP-1-like chaperonin intermediate domain"/>
    <property type="match status" value="1"/>
</dbReference>
<dbReference type="STRING" id="104259.A0A0F7U4B5"/>
<protein>
    <submittedName>
        <fullName evidence="4">Uncharacterized protein</fullName>
    </submittedName>
</protein>
<evidence type="ECO:0000313" key="5">
    <source>
        <dbReference type="Proteomes" id="UP000042958"/>
    </source>
</evidence>
<dbReference type="InterPro" id="IPR002423">
    <property type="entry name" value="Cpn60/GroEL/TCP-1"/>
</dbReference>
<evidence type="ECO:0000256" key="3">
    <source>
        <dbReference type="RuleBase" id="RU000418"/>
    </source>
</evidence>
<dbReference type="Gene3D" id="1.10.560.10">
    <property type="entry name" value="GroEL-like equatorial domain"/>
    <property type="match status" value="1"/>
</dbReference>
<comment type="similarity">
    <text evidence="1 3">Belongs to the chaperonin (HSP60) family.</text>
</comment>
<accession>A0A0F7U4B5</accession>